<dbReference type="AlphaFoldDB" id="A0A1X7IGY6"/>
<gene>
    <name evidence="1" type="ORF">SAMN06275492_10224</name>
</gene>
<organism evidence="1 2">
    <name type="scientific">Dethiosulfovibrio salsuginis</name>
    <dbReference type="NCBI Taxonomy" id="561720"/>
    <lineage>
        <taxon>Bacteria</taxon>
        <taxon>Thermotogati</taxon>
        <taxon>Synergistota</taxon>
        <taxon>Synergistia</taxon>
        <taxon>Synergistales</taxon>
        <taxon>Dethiosulfovibrionaceae</taxon>
        <taxon>Dethiosulfovibrio</taxon>
    </lineage>
</organism>
<evidence type="ECO:0000313" key="1">
    <source>
        <dbReference type="EMBL" id="SMG13670.1"/>
    </source>
</evidence>
<reference evidence="2" key="1">
    <citation type="submission" date="2017-04" db="EMBL/GenBank/DDBJ databases">
        <authorList>
            <person name="Varghese N."/>
            <person name="Submissions S."/>
        </authorList>
    </citation>
    <scope>NUCLEOTIDE SEQUENCE [LARGE SCALE GENOMIC DNA]</scope>
    <source>
        <strain evidence="2">USBA 82</strain>
    </source>
</reference>
<dbReference type="Proteomes" id="UP000193355">
    <property type="component" value="Unassembled WGS sequence"/>
</dbReference>
<dbReference type="EMBL" id="FXBB01000002">
    <property type="protein sequence ID" value="SMG13670.1"/>
    <property type="molecule type" value="Genomic_DNA"/>
</dbReference>
<sequence>MAVKGSLKYLLTFVLFLLCALPGYSNELPTGVLWEQDRVIAMGQGVVPDPSKGTAGGQLLAKRAAMVDLQRNLLEFIQGVRIQSTTTMVDFMVKDKVVSSVKGAIKGVQILSSNWDGEIYSLWGAIPMKAVRGAVVQEIPGFTPKKTVSYDGKGFDSLVIDLGAQPFDPSMVISVRSASGKEVYGVSYVDRDSFVQEGMFKLRKDLGSQSTLDRIFGASPAWATSDKALILKEGVFLDPDGAIVVPDRAATLIEENGFDFRVPCKVTVIAKTAAVRGKKEAFICYLKVPVDL</sequence>
<accession>A0A1X7IGY6</accession>
<dbReference type="OrthoDB" id="9813452at2"/>
<evidence type="ECO:0008006" key="3">
    <source>
        <dbReference type="Google" id="ProtNLM"/>
    </source>
</evidence>
<proteinExistence type="predicted"/>
<dbReference type="STRING" id="561720.SAMN06275492_10224"/>
<evidence type="ECO:0000313" key="2">
    <source>
        <dbReference type="Proteomes" id="UP000193355"/>
    </source>
</evidence>
<name>A0A1X7IGY6_9BACT</name>
<keyword evidence="2" id="KW-1185">Reference proteome</keyword>
<protein>
    <recommendedName>
        <fullName evidence="3">LPP20 lipoprotein</fullName>
    </recommendedName>
</protein>
<dbReference type="RefSeq" id="WP_085543650.1">
    <property type="nucleotide sequence ID" value="NZ_FXBB01000002.1"/>
</dbReference>